<dbReference type="Proteomes" id="UP000225706">
    <property type="component" value="Unassembled WGS sequence"/>
</dbReference>
<feature type="compositionally biased region" description="Basic residues" evidence="5">
    <location>
        <begin position="323"/>
        <end position="340"/>
    </location>
</feature>
<protein>
    <submittedName>
        <fullName evidence="7">RING finger protein 44</fullName>
    </submittedName>
</protein>
<dbReference type="Pfam" id="PF13639">
    <property type="entry name" value="zf-RING_2"/>
    <property type="match status" value="1"/>
</dbReference>
<feature type="domain" description="RING-type" evidence="6">
    <location>
        <begin position="483"/>
        <end position="524"/>
    </location>
</feature>
<dbReference type="CDD" id="cd16472">
    <property type="entry name" value="RING-H2_RNF38-like"/>
    <property type="match status" value="1"/>
</dbReference>
<evidence type="ECO:0000313" key="8">
    <source>
        <dbReference type="Proteomes" id="UP000225706"/>
    </source>
</evidence>
<keyword evidence="3" id="KW-0862">Zinc</keyword>
<feature type="compositionally biased region" description="Pro residues" evidence="5">
    <location>
        <begin position="388"/>
        <end position="397"/>
    </location>
</feature>
<comment type="caution">
    <text evidence="7">The sequence shown here is derived from an EMBL/GenBank/DDBJ whole genome shotgun (WGS) entry which is preliminary data.</text>
</comment>
<keyword evidence="8" id="KW-1185">Reference proteome</keyword>
<feature type="region of interest" description="Disordered" evidence="5">
    <location>
        <begin position="375"/>
        <end position="401"/>
    </location>
</feature>
<dbReference type="GO" id="GO:0008270">
    <property type="term" value="F:zinc ion binding"/>
    <property type="evidence" value="ECO:0007669"/>
    <property type="project" value="UniProtKB-KW"/>
</dbReference>
<accession>A0A2B4S6U0</accession>
<gene>
    <name evidence="7" type="primary">RNF44</name>
    <name evidence="7" type="ORF">AWC38_SpisGene10609</name>
</gene>
<dbReference type="OrthoDB" id="1714475at2759"/>
<feature type="compositionally biased region" description="Basic residues" evidence="5">
    <location>
        <begin position="226"/>
        <end position="237"/>
    </location>
</feature>
<proteinExistence type="predicted"/>
<feature type="region of interest" description="Disordered" evidence="5">
    <location>
        <begin position="316"/>
        <end position="341"/>
    </location>
</feature>
<reference evidence="8" key="1">
    <citation type="journal article" date="2017" name="bioRxiv">
        <title>Comparative analysis of the genomes of Stylophora pistillata and Acropora digitifera provides evidence for extensive differences between species of corals.</title>
        <authorList>
            <person name="Voolstra C.R."/>
            <person name="Li Y."/>
            <person name="Liew Y.J."/>
            <person name="Baumgarten S."/>
            <person name="Zoccola D."/>
            <person name="Flot J.-F."/>
            <person name="Tambutte S."/>
            <person name="Allemand D."/>
            <person name="Aranda M."/>
        </authorList>
    </citation>
    <scope>NUCLEOTIDE SEQUENCE [LARGE SCALE GENOMIC DNA]</scope>
</reference>
<feature type="region of interest" description="Disordered" evidence="5">
    <location>
        <begin position="172"/>
        <end position="245"/>
    </location>
</feature>
<dbReference type="SUPFAM" id="SSF57850">
    <property type="entry name" value="RING/U-box"/>
    <property type="match status" value="1"/>
</dbReference>
<dbReference type="InterPro" id="IPR001841">
    <property type="entry name" value="Znf_RING"/>
</dbReference>
<organism evidence="7 8">
    <name type="scientific">Stylophora pistillata</name>
    <name type="common">Smooth cauliflower coral</name>
    <dbReference type="NCBI Taxonomy" id="50429"/>
    <lineage>
        <taxon>Eukaryota</taxon>
        <taxon>Metazoa</taxon>
        <taxon>Cnidaria</taxon>
        <taxon>Anthozoa</taxon>
        <taxon>Hexacorallia</taxon>
        <taxon>Scleractinia</taxon>
        <taxon>Astrocoeniina</taxon>
        <taxon>Pocilloporidae</taxon>
        <taxon>Stylophora</taxon>
    </lineage>
</organism>
<evidence type="ECO:0000256" key="1">
    <source>
        <dbReference type="ARBA" id="ARBA00022723"/>
    </source>
</evidence>
<feature type="compositionally biased region" description="Low complexity" evidence="5">
    <location>
        <begin position="202"/>
        <end position="225"/>
    </location>
</feature>
<keyword evidence="2 4" id="KW-0863">Zinc-finger</keyword>
<dbReference type="GO" id="GO:0016567">
    <property type="term" value="P:protein ubiquitination"/>
    <property type="evidence" value="ECO:0007669"/>
    <property type="project" value="TreeGrafter"/>
</dbReference>
<dbReference type="GO" id="GO:0061630">
    <property type="term" value="F:ubiquitin protein ligase activity"/>
    <property type="evidence" value="ECO:0007669"/>
    <property type="project" value="TreeGrafter"/>
</dbReference>
<evidence type="ECO:0000256" key="5">
    <source>
        <dbReference type="SAM" id="MobiDB-lite"/>
    </source>
</evidence>
<keyword evidence="1" id="KW-0479">Metal-binding</keyword>
<dbReference type="AlphaFoldDB" id="A0A2B4S6U0"/>
<dbReference type="STRING" id="50429.A0A2B4S6U0"/>
<dbReference type="EMBL" id="LSMT01000167">
    <property type="protein sequence ID" value="PFX24799.1"/>
    <property type="molecule type" value="Genomic_DNA"/>
</dbReference>
<name>A0A2B4S6U0_STYPI</name>
<evidence type="ECO:0000259" key="6">
    <source>
        <dbReference type="PROSITE" id="PS50089"/>
    </source>
</evidence>
<evidence type="ECO:0000256" key="2">
    <source>
        <dbReference type="ARBA" id="ARBA00022771"/>
    </source>
</evidence>
<dbReference type="PANTHER" id="PTHR46171">
    <property type="entry name" value="GH10160P"/>
    <property type="match status" value="1"/>
</dbReference>
<dbReference type="FunFam" id="3.30.40.10:FF:000024">
    <property type="entry name" value="RING finger protein 44 isoform X1"/>
    <property type="match status" value="1"/>
</dbReference>
<evidence type="ECO:0000256" key="4">
    <source>
        <dbReference type="PROSITE-ProRule" id="PRU00175"/>
    </source>
</evidence>
<dbReference type="PANTHER" id="PTHR46171:SF3">
    <property type="entry name" value="GH10160P"/>
    <property type="match status" value="1"/>
</dbReference>
<dbReference type="SMART" id="SM00184">
    <property type="entry name" value="RING"/>
    <property type="match status" value="1"/>
</dbReference>
<dbReference type="PROSITE" id="PS50089">
    <property type="entry name" value="ZF_RING_2"/>
    <property type="match status" value="1"/>
</dbReference>
<dbReference type="InterPro" id="IPR013083">
    <property type="entry name" value="Znf_RING/FYVE/PHD"/>
</dbReference>
<evidence type="ECO:0000256" key="3">
    <source>
        <dbReference type="ARBA" id="ARBA00022833"/>
    </source>
</evidence>
<dbReference type="Gene3D" id="3.30.40.10">
    <property type="entry name" value="Zinc/RING finger domain, C3HC4 (zinc finger)"/>
    <property type="match status" value="1"/>
</dbReference>
<sequence>MESCERAFVTPGRKIVKLAAKSKEERTPSAMRPVGKYQSGIVESCVAVEVISKAYSMVGVVLRIIFFSTQKHPMNPELKFFSHSGSISLYHFKESVNNRIYVTISSCNLLKLVGVTFHVQWIGYDMARELIPSLQPISPLEHPGASCSTIIKSDIKSSCSPQVIDLTSEGSLTTMPHQPLRHMPPYPTHPHHSSAFHRVNNPPGHLPSESHGSSSSHSCPFLHQRQQQHHHPSHNRLFHPPTNNNFCPLSMGSTVPLQHPPPHSGPPVLIDVDQIPDHVRAVPVTSLPNSLLVAGVPVAAPTYIQPHHSPMDVDGRGSNGVSTHHHHHYHHHHHHHHHHIVQPPFQVPQPQAYHPYPTPGSMHYRHYRRWHHNNTSHPGWPSRRAHRTPPPPPPPPVHSGVHPYPDLLYHLISVMSMQQLATQPTPASWEEELHPRENYETLLNFAEQMGEVKPKGLSRVEIDQLPTYRVTAGAKEEADEKRCVVCLVDFEEKQLVRVLPCLHEYHTRCIDKWLKSNRTCPICRAEVNVNMD</sequence>
<evidence type="ECO:0000313" key="7">
    <source>
        <dbReference type="EMBL" id="PFX24799.1"/>
    </source>
</evidence>